<name>A0ABN9GZY5_9NEOB</name>
<sequence length="37" mass="4170">MLYYSMILTYYLQVSFCKGSAKIVYRDGLTTNGALGQ</sequence>
<proteinExistence type="predicted"/>
<comment type="caution">
    <text evidence="1">The sequence shown here is derived from an EMBL/GenBank/DDBJ whole genome shotgun (WGS) entry which is preliminary data.</text>
</comment>
<gene>
    <name evidence="1" type="ORF">SPARVUS_LOCUS14918472</name>
</gene>
<keyword evidence="2" id="KW-1185">Reference proteome</keyword>
<organism evidence="1 2">
    <name type="scientific">Staurois parvus</name>
    <dbReference type="NCBI Taxonomy" id="386267"/>
    <lineage>
        <taxon>Eukaryota</taxon>
        <taxon>Metazoa</taxon>
        <taxon>Chordata</taxon>
        <taxon>Craniata</taxon>
        <taxon>Vertebrata</taxon>
        <taxon>Euteleostomi</taxon>
        <taxon>Amphibia</taxon>
        <taxon>Batrachia</taxon>
        <taxon>Anura</taxon>
        <taxon>Neobatrachia</taxon>
        <taxon>Ranoidea</taxon>
        <taxon>Ranidae</taxon>
        <taxon>Staurois</taxon>
    </lineage>
</organism>
<evidence type="ECO:0000313" key="1">
    <source>
        <dbReference type="EMBL" id="CAI9613635.1"/>
    </source>
</evidence>
<evidence type="ECO:0000313" key="2">
    <source>
        <dbReference type="Proteomes" id="UP001162483"/>
    </source>
</evidence>
<protein>
    <submittedName>
        <fullName evidence="1">Uncharacterized protein</fullName>
    </submittedName>
</protein>
<dbReference type="Proteomes" id="UP001162483">
    <property type="component" value="Unassembled WGS sequence"/>
</dbReference>
<dbReference type="EMBL" id="CATNWA010019513">
    <property type="protein sequence ID" value="CAI9613635.1"/>
    <property type="molecule type" value="Genomic_DNA"/>
</dbReference>
<reference evidence="1" key="1">
    <citation type="submission" date="2023-05" db="EMBL/GenBank/DDBJ databases">
        <authorList>
            <person name="Stuckert A."/>
        </authorList>
    </citation>
    <scope>NUCLEOTIDE SEQUENCE</scope>
</reference>
<accession>A0ABN9GZY5</accession>